<dbReference type="Pfam" id="PF00005">
    <property type="entry name" value="ABC_tran"/>
    <property type="match status" value="1"/>
</dbReference>
<dbReference type="InterPro" id="IPR017871">
    <property type="entry name" value="ABC_transporter-like_CS"/>
</dbReference>
<feature type="domain" description="ABC transmembrane type-1" evidence="11">
    <location>
        <begin position="33"/>
        <end position="325"/>
    </location>
</feature>
<evidence type="ECO:0000256" key="5">
    <source>
        <dbReference type="ARBA" id="ARBA00022741"/>
    </source>
</evidence>
<keyword evidence="6 12" id="KW-0067">ATP-binding</keyword>
<dbReference type="CDD" id="cd03254">
    <property type="entry name" value="ABCC_Glucan_exporter_like"/>
    <property type="match status" value="1"/>
</dbReference>
<keyword evidence="13" id="KW-1185">Reference proteome</keyword>
<evidence type="ECO:0000313" key="13">
    <source>
        <dbReference type="Proteomes" id="UP000005990"/>
    </source>
</evidence>
<feature type="transmembrane region" description="Helical" evidence="9">
    <location>
        <begin position="184"/>
        <end position="201"/>
    </location>
</feature>
<dbReference type="EMBL" id="AENN01000006">
    <property type="protein sequence ID" value="EFR31719.1"/>
    <property type="molecule type" value="Genomic_DNA"/>
</dbReference>
<dbReference type="GO" id="GO:0005524">
    <property type="term" value="F:ATP binding"/>
    <property type="evidence" value="ECO:0007669"/>
    <property type="project" value="UniProtKB-KW"/>
</dbReference>
<dbReference type="STRING" id="908337.HMPREF9257_0216"/>
<proteinExistence type="predicted"/>
<dbReference type="FunFam" id="3.40.50.300:FF:000287">
    <property type="entry name" value="Multidrug ABC transporter ATP-binding protein"/>
    <property type="match status" value="1"/>
</dbReference>
<evidence type="ECO:0000256" key="2">
    <source>
        <dbReference type="ARBA" id="ARBA00022448"/>
    </source>
</evidence>
<dbReference type="AlphaFoldDB" id="E4KN03"/>
<evidence type="ECO:0000313" key="12">
    <source>
        <dbReference type="EMBL" id="EFR31719.1"/>
    </source>
</evidence>
<comment type="caution">
    <text evidence="12">The sequence shown here is derived from an EMBL/GenBank/DDBJ whole genome shotgun (WGS) entry which is preliminary data.</text>
</comment>
<evidence type="ECO:0000259" key="11">
    <source>
        <dbReference type="PROSITE" id="PS50929"/>
    </source>
</evidence>
<dbReference type="PANTHER" id="PTHR43394:SF1">
    <property type="entry name" value="ATP-BINDING CASSETTE SUB-FAMILY B MEMBER 10, MITOCHONDRIAL"/>
    <property type="match status" value="1"/>
</dbReference>
<dbReference type="InterPro" id="IPR027417">
    <property type="entry name" value="P-loop_NTPase"/>
</dbReference>
<evidence type="ECO:0000256" key="9">
    <source>
        <dbReference type="SAM" id="Phobius"/>
    </source>
</evidence>
<dbReference type="SUPFAM" id="SSF90123">
    <property type="entry name" value="ABC transporter transmembrane region"/>
    <property type="match status" value="1"/>
</dbReference>
<comment type="subcellular location">
    <subcellularLocation>
        <location evidence="1">Cell membrane</location>
        <topology evidence="1">Multi-pass membrane protein</topology>
    </subcellularLocation>
</comment>
<feature type="transmembrane region" description="Helical" evidence="9">
    <location>
        <begin position="161"/>
        <end position="178"/>
    </location>
</feature>
<feature type="transmembrane region" description="Helical" evidence="9">
    <location>
        <begin position="87"/>
        <end position="115"/>
    </location>
</feature>
<keyword evidence="8 9" id="KW-0472">Membrane</keyword>
<dbReference type="OrthoDB" id="9770415at2"/>
<protein>
    <submittedName>
        <fullName evidence="12">ABC transporter, ATP-binding protein</fullName>
    </submittedName>
</protein>
<accession>E4KN03</accession>
<keyword evidence="5" id="KW-0547">Nucleotide-binding</keyword>
<sequence>MANQAHRHKKANDVTGSILRIVKEIIAYKWGLILVLFSTIMATLLTIFGPVQLGKATTLIFEGVQAMIQGHGSIDQAAVGRVLLTVLILYIVSGIFNAVQGYAMITITETVTYNLRKRMLAKINRLPMSYFESQNIGEILSRIVNDVDTLGMTMSQSAAQLLNSLMTLIGIGIIMFTINTTMALVVLVIVPVSVVIVRIILKLSQRYFRGMQRTLGKVSGQVEEVYAGQRVVTAFNQETAMKDSFDIKNDALRDQTMRAMFVSGVMFPIMRFISSLGYVAVVIVGAYLTIQGRMAVGNIQAFTQYVNRFTQPITQLAQIFNLMQSMAAASERVFEFLDENEENQEIGAGIDVAQIEGQVDFDHVKFGYQPDQIIVHDFSTQIQPGQKVALVGPTGAGKSTIVKLLMRFYDVNAGAILLDKSPTTNFSRMSYQQAMAMVLQDTWLFKGSLMENIRYGRLDASDEEVIAAAKAARVHRFIKSLPGGYQFELNENTDNISQGQKQLLTIARAILANRPVLILDEATSSVDTRTEVLIQQAMDHLMEGRTSFVIAHRLSTIRDADRILYMEHGDIVEQGNHDELMALQGRYADLYNSQFASA</sequence>
<dbReference type="InterPro" id="IPR039421">
    <property type="entry name" value="Type_1_exporter"/>
</dbReference>
<dbReference type="FunFam" id="1.20.1560.10:FF:000011">
    <property type="entry name" value="Multidrug ABC transporter ATP-binding protein"/>
    <property type="match status" value="1"/>
</dbReference>
<dbReference type="eggNOG" id="COG1132">
    <property type="taxonomic scope" value="Bacteria"/>
</dbReference>
<gene>
    <name evidence="12" type="ORF">HMPREF9257_0216</name>
</gene>
<keyword evidence="2" id="KW-0813">Transport</keyword>
<evidence type="ECO:0000256" key="8">
    <source>
        <dbReference type="ARBA" id="ARBA00023136"/>
    </source>
</evidence>
<dbReference type="GO" id="GO:0016887">
    <property type="term" value="F:ATP hydrolysis activity"/>
    <property type="evidence" value="ECO:0007669"/>
    <property type="project" value="InterPro"/>
</dbReference>
<organism evidence="12 13">
    <name type="scientific">Eremococcus coleocola ACS-139-V-Col8</name>
    <dbReference type="NCBI Taxonomy" id="908337"/>
    <lineage>
        <taxon>Bacteria</taxon>
        <taxon>Bacillati</taxon>
        <taxon>Bacillota</taxon>
        <taxon>Bacilli</taxon>
        <taxon>Lactobacillales</taxon>
        <taxon>Aerococcaceae</taxon>
        <taxon>Eremococcus</taxon>
    </lineage>
</organism>
<feature type="domain" description="ABC transporter" evidence="10">
    <location>
        <begin position="359"/>
        <end position="593"/>
    </location>
</feature>
<keyword evidence="3" id="KW-1003">Cell membrane</keyword>
<dbReference type="PROSITE" id="PS00211">
    <property type="entry name" value="ABC_TRANSPORTER_1"/>
    <property type="match status" value="1"/>
</dbReference>
<dbReference type="PROSITE" id="PS50929">
    <property type="entry name" value="ABC_TM1F"/>
    <property type="match status" value="1"/>
</dbReference>
<feature type="transmembrane region" description="Helical" evidence="9">
    <location>
        <begin position="30"/>
        <end position="51"/>
    </location>
</feature>
<evidence type="ECO:0000256" key="7">
    <source>
        <dbReference type="ARBA" id="ARBA00022989"/>
    </source>
</evidence>
<dbReference type="GO" id="GO:0005886">
    <property type="term" value="C:plasma membrane"/>
    <property type="evidence" value="ECO:0007669"/>
    <property type="project" value="UniProtKB-SubCell"/>
</dbReference>
<name>E4KN03_9LACT</name>
<dbReference type="InterPro" id="IPR003593">
    <property type="entry name" value="AAA+_ATPase"/>
</dbReference>
<keyword evidence="4 9" id="KW-0812">Transmembrane</keyword>
<evidence type="ECO:0000259" key="10">
    <source>
        <dbReference type="PROSITE" id="PS50893"/>
    </source>
</evidence>
<dbReference type="InterPro" id="IPR003439">
    <property type="entry name" value="ABC_transporter-like_ATP-bd"/>
</dbReference>
<reference evidence="12 13" key="1">
    <citation type="submission" date="2010-10" db="EMBL/GenBank/DDBJ databases">
        <authorList>
            <person name="Durkin A.S."/>
            <person name="Madupu R."/>
            <person name="Torralba M."/>
            <person name="Gillis M."/>
            <person name="Methe B."/>
            <person name="Sutton G."/>
            <person name="Nelson K.E."/>
        </authorList>
    </citation>
    <scope>NUCLEOTIDE SEQUENCE [LARGE SCALE GENOMIC DNA]</scope>
    <source>
        <strain evidence="12 13">ACS-139-V-Col8</strain>
    </source>
</reference>
<dbReference type="PROSITE" id="PS50893">
    <property type="entry name" value="ABC_TRANSPORTER_2"/>
    <property type="match status" value="1"/>
</dbReference>
<dbReference type="RefSeq" id="WP_006417851.1">
    <property type="nucleotide sequence ID" value="NZ_AENN01000006.1"/>
</dbReference>
<dbReference type="CDD" id="cd18547">
    <property type="entry name" value="ABC_6TM_Tm288_like"/>
    <property type="match status" value="1"/>
</dbReference>
<feature type="transmembrane region" description="Helical" evidence="9">
    <location>
        <begin position="261"/>
        <end position="288"/>
    </location>
</feature>
<keyword evidence="7 9" id="KW-1133">Transmembrane helix</keyword>
<dbReference type="SMART" id="SM00382">
    <property type="entry name" value="AAA"/>
    <property type="match status" value="1"/>
</dbReference>
<evidence type="ECO:0000256" key="6">
    <source>
        <dbReference type="ARBA" id="ARBA00022840"/>
    </source>
</evidence>
<dbReference type="InterPro" id="IPR011527">
    <property type="entry name" value="ABC1_TM_dom"/>
</dbReference>
<evidence type="ECO:0000256" key="1">
    <source>
        <dbReference type="ARBA" id="ARBA00004651"/>
    </source>
</evidence>
<evidence type="ECO:0000256" key="4">
    <source>
        <dbReference type="ARBA" id="ARBA00022692"/>
    </source>
</evidence>
<dbReference type="Gene3D" id="1.20.1560.10">
    <property type="entry name" value="ABC transporter type 1, transmembrane domain"/>
    <property type="match status" value="1"/>
</dbReference>
<dbReference type="SUPFAM" id="SSF52540">
    <property type="entry name" value="P-loop containing nucleoside triphosphate hydrolases"/>
    <property type="match status" value="1"/>
</dbReference>
<dbReference type="InterPro" id="IPR036640">
    <property type="entry name" value="ABC1_TM_sf"/>
</dbReference>
<dbReference type="Gene3D" id="3.40.50.300">
    <property type="entry name" value="P-loop containing nucleotide triphosphate hydrolases"/>
    <property type="match status" value="1"/>
</dbReference>
<evidence type="ECO:0000256" key="3">
    <source>
        <dbReference type="ARBA" id="ARBA00022475"/>
    </source>
</evidence>
<dbReference type="PANTHER" id="PTHR43394">
    <property type="entry name" value="ATP-DEPENDENT PERMEASE MDL1, MITOCHONDRIAL"/>
    <property type="match status" value="1"/>
</dbReference>
<dbReference type="Pfam" id="PF00664">
    <property type="entry name" value="ABC_membrane"/>
    <property type="match status" value="1"/>
</dbReference>
<dbReference type="GO" id="GO:0015421">
    <property type="term" value="F:ABC-type oligopeptide transporter activity"/>
    <property type="evidence" value="ECO:0007669"/>
    <property type="project" value="TreeGrafter"/>
</dbReference>
<dbReference type="Proteomes" id="UP000005990">
    <property type="component" value="Unassembled WGS sequence"/>
</dbReference>